<dbReference type="PATRIC" id="fig|68170.10.peg.7354"/>
<keyword evidence="4" id="KW-1185">Reference proteome</keyword>
<dbReference type="OrthoDB" id="3467339at2"/>
<dbReference type="Pfam" id="PF03070">
    <property type="entry name" value="TENA_THI-4"/>
    <property type="match status" value="1"/>
</dbReference>
<dbReference type="STRING" id="68170.GCA_000974445_09086"/>
<proteinExistence type="predicted"/>
<protein>
    <submittedName>
        <fullName evidence="3">Transcriptional regulator</fullName>
    </submittedName>
</protein>
<dbReference type="InterPro" id="IPR016084">
    <property type="entry name" value="Haem_Oase-like_multi-hlx"/>
</dbReference>
<accession>A0A0F0GPS9</accession>
<gene>
    <name evidence="3" type="ORF">UK23_28910</name>
</gene>
<dbReference type="InterPro" id="IPR004305">
    <property type="entry name" value="Thiaminase-2/PQQC"/>
</dbReference>
<name>A0A0F0GPS9_LENAE</name>
<evidence type="ECO:0000256" key="1">
    <source>
        <dbReference type="ARBA" id="ARBA00004948"/>
    </source>
</evidence>
<evidence type="ECO:0000313" key="4">
    <source>
        <dbReference type="Proteomes" id="UP000033393"/>
    </source>
</evidence>
<organism evidence="3 4">
    <name type="scientific">Lentzea aerocolonigenes</name>
    <name type="common">Lechevalieria aerocolonigenes</name>
    <name type="synonym">Saccharothrix aerocolonigenes</name>
    <dbReference type="NCBI Taxonomy" id="68170"/>
    <lineage>
        <taxon>Bacteria</taxon>
        <taxon>Bacillati</taxon>
        <taxon>Actinomycetota</taxon>
        <taxon>Actinomycetes</taxon>
        <taxon>Pseudonocardiales</taxon>
        <taxon>Pseudonocardiaceae</taxon>
        <taxon>Lentzea</taxon>
    </lineage>
</organism>
<dbReference type="eggNOG" id="COG0819">
    <property type="taxonomic scope" value="Bacteria"/>
</dbReference>
<feature type="domain" description="Thiaminase-2/PQQC" evidence="2">
    <location>
        <begin position="24"/>
        <end position="153"/>
    </location>
</feature>
<comment type="pathway">
    <text evidence="1">Cofactor biosynthesis; thiamine diphosphate biosynthesis.</text>
</comment>
<evidence type="ECO:0000313" key="3">
    <source>
        <dbReference type="EMBL" id="KJK44591.1"/>
    </source>
</evidence>
<dbReference type="SUPFAM" id="SSF48613">
    <property type="entry name" value="Heme oxygenase-like"/>
    <property type="match status" value="1"/>
</dbReference>
<dbReference type="RefSeq" id="WP_045314828.1">
    <property type="nucleotide sequence ID" value="NZ_JYJG01000242.1"/>
</dbReference>
<dbReference type="Gene3D" id="1.20.910.10">
    <property type="entry name" value="Heme oxygenase-like"/>
    <property type="match status" value="1"/>
</dbReference>
<dbReference type="Proteomes" id="UP000033393">
    <property type="component" value="Unassembled WGS sequence"/>
</dbReference>
<comment type="caution">
    <text evidence="3">The sequence shown here is derived from an EMBL/GenBank/DDBJ whole genome shotgun (WGS) entry which is preliminary data.</text>
</comment>
<dbReference type="AlphaFoldDB" id="A0A0F0GPS9"/>
<sequence length="213" mass="23629">MDAKELVTRIRKELHPGEHDNLVVKLIETGQAPRAVIATFAAEENHIVSSDWRTFLALASKADEPNARAFFTLLAGGEELVLPMLEPLAKAAGMSSKDFHDYEPFPGCQAYPAYQAWMAMNGETTDVILAILANFTAWGGYCARMAKGLREHYGFDDEACAFVDFFATPAPQLEEQAIAAVQASLDAGWQPKHAWRYGRLLQAYELQFWSTLA</sequence>
<reference evidence="3 4" key="1">
    <citation type="submission" date="2015-02" db="EMBL/GenBank/DDBJ databases">
        <authorList>
            <person name="Ju K.-S."/>
            <person name="Doroghazi J.R."/>
            <person name="Metcalf W."/>
        </authorList>
    </citation>
    <scope>NUCLEOTIDE SEQUENCE [LARGE SCALE GENOMIC DNA]</scope>
    <source>
        <strain evidence="3 4">NRRL B-16140</strain>
    </source>
</reference>
<dbReference type="EMBL" id="JYJG01000242">
    <property type="protein sequence ID" value="KJK44591.1"/>
    <property type="molecule type" value="Genomic_DNA"/>
</dbReference>
<evidence type="ECO:0000259" key="2">
    <source>
        <dbReference type="Pfam" id="PF03070"/>
    </source>
</evidence>